<comment type="caution">
    <text evidence="3">The sequence shown here is derived from an EMBL/GenBank/DDBJ whole genome shotgun (WGS) entry which is preliminary data.</text>
</comment>
<dbReference type="InterPro" id="IPR039422">
    <property type="entry name" value="MarR/SlyA-like"/>
</dbReference>
<evidence type="ECO:0000313" key="4">
    <source>
        <dbReference type="Proteomes" id="UP000036932"/>
    </source>
</evidence>
<dbReference type="InterPro" id="IPR036390">
    <property type="entry name" value="WH_DNA-bd_sf"/>
</dbReference>
<dbReference type="GO" id="GO:0006950">
    <property type="term" value="P:response to stress"/>
    <property type="evidence" value="ECO:0007669"/>
    <property type="project" value="TreeGrafter"/>
</dbReference>
<feature type="domain" description="HTH marR-type" evidence="2">
    <location>
        <begin position="1"/>
        <end position="137"/>
    </location>
</feature>
<evidence type="ECO:0000259" key="2">
    <source>
        <dbReference type="PROSITE" id="PS50995"/>
    </source>
</evidence>
<evidence type="ECO:0000313" key="3">
    <source>
        <dbReference type="EMBL" id="KOR75991.1"/>
    </source>
</evidence>
<evidence type="ECO:0000256" key="1">
    <source>
        <dbReference type="ARBA" id="ARBA00023125"/>
    </source>
</evidence>
<name>A0A0M1N1F3_9BACL</name>
<dbReference type="RefSeq" id="WP_053490870.1">
    <property type="nucleotide sequence ID" value="NZ_LIUT01000008.1"/>
</dbReference>
<dbReference type="Pfam" id="PF12802">
    <property type="entry name" value="MarR_2"/>
    <property type="match status" value="1"/>
</dbReference>
<organism evidence="3 4">
    <name type="scientific">Paenibacillus solani</name>
    <dbReference type="NCBI Taxonomy" id="1705565"/>
    <lineage>
        <taxon>Bacteria</taxon>
        <taxon>Bacillati</taxon>
        <taxon>Bacillota</taxon>
        <taxon>Bacilli</taxon>
        <taxon>Bacillales</taxon>
        <taxon>Paenibacillaceae</taxon>
        <taxon>Paenibacillus</taxon>
    </lineage>
</organism>
<keyword evidence="1" id="KW-0238">DNA-binding</keyword>
<sequence>MEEQTIFELIHDMDQFTNQLIIQWNKTFNEDLGVSHVLVLGHLSVNGKSRPSDIARRLGLSPPTLSYLSEKLVKRKLAVRLFDESDRRIVYLDITSNGLAILKRAMEEGVRLRRELLGTLTEEDRAQLAKIYRKLNTENLTLSSGLRQTE</sequence>
<protein>
    <submittedName>
        <fullName evidence="3">MarR family transcriptional regulator</fullName>
    </submittedName>
</protein>
<proteinExistence type="predicted"/>
<dbReference type="PATRIC" id="fig|1705565.3.peg.1270"/>
<accession>A0A0M1N1F3</accession>
<dbReference type="Gene3D" id="1.10.10.10">
    <property type="entry name" value="Winged helix-like DNA-binding domain superfamily/Winged helix DNA-binding domain"/>
    <property type="match status" value="1"/>
</dbReference>
<gene>
    <name evidence="3" type="ORF">AM231_25410</name>
</gene>
<dbReference type="PRINTS" id="PR00598">
    <property type="entry name" value="HTHMARR"/>
</dbReference>
<keyword evidence="4" id="KW-1185">Reference proteome</keyword>
<dbReference type="InterPro" id="IPR036388">
    <property type="entry name" value="WH-like_DNA-bd_sf"/>
</dbReference>
<dbReference type="AlphaFoldDB" id="A0A0M1N1F3"/>
<dbReference type="SUPFAM" id="SSF46785">
    <property type="entry name" value="Winged helix' DNA-binding domain"/>
    <property type="match status" value="1"/>
</dbReference>
<dbReference type="GO" id="GO:0003677">
    <property type="term" value="F:DNA binding"/>
    <property type="evidence" value="ECO:0007669"/>
    <property type="project" value="UniProtKB-KW"/>
</dbReference>
<dbReference type="Proteomes" id="UP000036932">
    <property type="component" value="Unassembled WGS sequence"/>
</dbReference>
<dbReference type="GO" id="GO:0003700">
    <property type="term" value="F:DNA-binding transcription factor activity"/>
    <property type="evidence" value="ECO:0007669"/>
    <property type="project" value="InterPro"/>
</dbReference>
<dbReference type="InterPro" id="IPR000835">
    <property type="entry name" value="HTH_MarR-typ"/>
</dbReference>
<dbReference type="OrthoDB" id="166070at2"/>
<dbReference type="PROSITE" id="PS50995">
    <property type="entry name" value="HTH_MARR_2"/>
    <property type="match status" value="1"/>
</dbReference>
<reference evidence="4" key="1">
    <citation type="submission" date="2015-08" db="EMBL/GenBank/DDBJ databases">
        <title>Genome sequencing project for genomic taxonomy and phylogenomics of Bacillus-like bacteria.</title>
        <authorList>
            <person name="Liu B."/>
            <person name="Wang J."/>
            <person name="Zhu Y."/>
            <person name="Liu G."/>
            <person name="Chen Q."/>
            <person name="Chen Z."/>
            <person name="Lan J."/>
            <person name="Che J."/>
            <person name="Ge C."/>
            <person name="Shi H."/>
            <person name="Pan Z."/>
            <person name="Liu X."/>
        </authorList>
    </citation>
    <scope>NUCLEOTIDE SEQUENCE [LARGE SCALE GENOMIC DNA]</scope>
    <source>
        <strain evidence="4">FJAT-22460</strain>
    </source>
</reference>
<dbReference type="EMBL" id="LIUT01000008">
    <property type="protein sequence ID" value="KOR75991.1"/>
    <property type="molecule type" value="Genomic_DNA"/>
</dbReference>
<dbReference type="SMART" id="SM00347">
    <property type="entry name" value="HTH_MARR"/>
    <property type="match status" value="1"/>
</dbReference>
<dbReference type="PANTHER" id="PTHR33164:SF43">
    <property type="entry name" value="HTH-TYPE TRANSCRIPTIONAL REPRESSOR YETL"/>
    <property type="match status" value="1"/>
</dbReference>
<dbReference type="PANTHER" id="PTHR33164">
    <property type="entry name" value="TRANSCRIPTIONAL REGULATOR, MARR FAMILY"/>
    <property type="match status" value="1"/>
</dbReference>